<dbReference type="VEuPathDB" id="FungiDB:BCV72DRAFT_301837"/>
<gene>
    <name evidence="1" type="ORF">BCV72DRAFT_301837</name>
</gene>
<dbReference type="AlphaFoldDB" id="A0A1X0REM1"/>
<evidence type="ECO:0000313" key="1">
    <source>
        <dbReference type="EMBL" id="ORE10449.1"/>
    </source>
</evidence>
<reference evidence="1" key="1">
    <citation type="journal article" date="2016" name="Proc. Natl. Acad. Sci. U.S.A.">
        <title>Lipid metabolic changes in an early divergent fungus govern the establishment of a mutualistic symbiosis with endobacteria.</title>
        <authorList>
            <person name="Lastovetsky O.A."/>
            <person name="Gaspar M.L."/>
            <person name="Mondo S.J."/>
            <person name="LaButti K.M."/>
            <person name="Sandor L."/>
            <person name="Grigoriev I.V."/>
            <person name="Henry S.A."/>
            <person name="Pawlowska T.E."/>
        </authorList>
    </citation>
    <scope>NUCLEOTIDE SEQUENCE [LARGE SCALE GENOMIC DNA]</scope>
    <source>
        <strain evidence="1">ATCC 52814</strain>
    </source>
</reference>
<sequence>MKLPKSKDTVEKIFVIKASLANTCRYSKFVSLIEETVDHTTQLVYSGFILANHYLLKLLENCEELPMVAQNLLYNIFSIFACQGKHASDTSRRASRPFVNLLLLLNLTWANTQCKSLAKHILQQKINPKSAWSPIIDRIERYEAIVNSFLTS</sequence>
<accession>A0A1X0REM1</accession>
<protein>
    <submittedName>
        <fullName evidence="1">Uncharacterized protein</fullName>
    </submittedName>
</protein>
<organism evidence="1">
    <name type="scientific">Rhizopus microsporus var. microsporus</name>
    <dbReference type="NCBI Taxonomy" id="86635"/>
    <lineage>
        <taxon>Eukaryota</taxon>
        <taxon>Fungi</taxon>
        <taxon>Fungi incertae sedis</taxon>
        <taxon>Mucoromycota</taxon>
        <taxon>Mucoromycotina</taxon>
        <taxon>Mucoromycetes</taxon>
        <taxon>Mucorales</taxon>
        <taxon>Mucorineae</taxon>
        <taxon>Rhizopodaceae</taxon>
        <taxon>Rhizopus</taxon>
    </lineage>
</organism>
<proteinExistence type="predicted"/>
<dbReference type="EMBL" id="KV921865">
    <property type="protein sequence ID" value="ORE10449.1"/>
    <property type="molecule type" value="Genomic_DNA"/>
</dbReference>
<dbReference type="Proteomes" id="UP000242414">
    <property type="component" value="Unassembled WGS sequence"/>
</dbReference>
<name>A0A1X0REM1_RHIZD</name>